<feature type="domain" description="Deacetylase PdaC" evidence="2">
    <location>
        <begin position="16"/>
        <end position="115"/>
    </location>
</feature>
<organism evidence="3 4">
    <name type="scientific">Robinsoniella peoriensis</name>
    <dbReference type="NCBI Taxonomy" id="180332"/>
    <lineage>
        <taxon>Bacteria</taxon>
        <taxon>Bacillati</taxon>
        <taxon>Bacillota</taxon>
        <taxon>Clostridia</taxon>
        <taxon>Lachnospirales</taxon>
        <taxon>Lachnospiraceae</taxon>
        <taxon>Robinsoniella</taxon>
    </lineage>
</organism>
<evidence type="ECO:0000313" key="3">
    <source>
        <dbReference type="EMBL" id="TLD00992.1"/>
    </source>
</evidence>
<dbReference type="Pfam" id="PF11738">
    <property type="entry name" value="DUF3298"/>
    <property type="match status" value="1"/>
</dbReference>
<dbReference type="STRING" id="180332.GCA_000797495_03903"/>
<name>A0A4U8Q7T1_9FIRM</name>
<evidence type="ECO:0000259" key="2">
    <source>
        <dbReference type="Pfam" id="PF13739"/>
    </source>
</evidence>
<gene>
    <name evidence="3" type="ORF">DSM106044_02193</name>
</gene>
<dbReference type="InterPro" id="IPR025303">
    <property type="entry name" value="PdaC"/>
</dbReference>
<dbReference type="RefSeq" id="WP_027293640.1">
    <property type="nucleotide sequence ID" value="NZ_CABMJZ010000118.1"/>
</dbReference>
<proteinExistence type="predicted"/>
<dbReference type="EMBL" id="QGQD01000045">
    <property type="protein sequence ID" value="TLD00992.1"/>
    <property type="molecule type" value="Genomic_DNA"/>
</dbReference>
<protein>
    <recommendedName>
        <fullName evidence="5">Anti-sigma-V factor RsiV</fullName>
    </recommendedName>
</protein>
<dbReference type="OrthoDB" id="5637at2"/>
<dbReference type="InterPro" id="IPR037126">
    <property type="entry name" value="PdaC/RsiV-like_sf"/>
</dbReference>
<evidence type="ECO:0000259" key="1">
    <source>
        <dbReference type="Pfam" id="PF11738"/>
    </source>
</evidence>
<comment type="caution">
    <text evidence="3">The sequence shown here is derived from an EMBL/GenBank/DDBJ whole genome shotgun (WGS) entry which is preliminary data.</text>
</comment>
<reference evidence="3 4" key="1">
    <citation type="journal article" date="2019" name="Anaerobe">
        <title>Detection of Robinsoniella peoriensis in multiple bone samples of a trauma patient.</title>
        <authorList>
            <person name="Schrottner P."/>
            <person name="Hartwich K."/>
            <person name="Bunk B."/>
            <person name="Schober I."/>
            <person name="Helbig S."/>
            <person name="Rudolph W.W."/>
            <person name="Gunzer F."/>
        </authorList>
    </citation>
    <scope>NUCLEOTIDE SEQUENCE [LARGE SCALE GENOMIC DNA]</scope>
    <source>
        <strain evidence="3 4">DSM 106044</strain>
    </source>
</reference>
<evidence type="ECO:0008006" key="5">
    <source>
        <dbReference type="Google" id="ProtNLM"/>
    </source>
</evidence>
<dbReference type="Gene3D" id="3.90.640.20">
    <property type="entry name" value="Heat-shock cognate protein, ATPase"/>
    <property type="match status" value="1"/>
</dbReference>
<dbReference type="Gene3D" id="3.30.565.40">
    <property type="entry name" value="Fervidobacterium nodosum Rt17-B1 like"/>
    <property type="match status" value="1"/>
</dbReference>
<evidence type="ECO:0000313" key="4">
    <source>
        <dbReference type="Proteomes" id="UP000306509"/>
    </source>
</evidence>
<dbReference type="AlphaFoldDB" id="A0A4U8Q7T1"/>
<sequence length="223" mass="26282">MVTVEDFLLEDTLYFENTPVLSYTINYPQLKDGCDEDALEKVNKFYVTRAKVYENECRTNLFHDASMQLQYTKTHGYPFLPDEVDIRYKVTFNESCILSLYFDHYLFTGGAHGSTLRYSNTWNLNNGHMIRLKDFFEPGSDYKSYIRNKINEMISKQLESSVSHPDYFKNPEQNVSVSFSPDNFYLTPEGIVIYFQQYDIAPYSNGIIEFTIPYEEGMKFWEK</sequence>
<keyword evidence="4" id="KW-1185">Reference proteome</keyword>
<dbReference type="Proteomes" id="UP000306509">
    <property type="component" value="Unassembled WGS sequence"/>
</dbReference>
<dbReference type="Pfam" id="PF13739">
    <property type="entry name" value="PdaC"/>
    <property type="match status" value="1"/>
</dbReference>
<dbReference type="InterPro" id="IPR021729">
    <property type="entry name" value="DUF3298"/>
</dbReference>
<accession>A0A4U8Q7T1</accession>
<feature type="domain" description="DUF3298" evidence="1">
    <location>
        <begin position="133"/>
        <end position="215"/>
    </location>
</feature>